<dbReference type="Pfam" id="PF01547">
    <property type="entry name" value="SBP_bac_1"/>
    <property type="match status" value="1"/>
</dbReference>
<name>A0A9D1G9S3_9FIRM</name>
<reference evidence="2" key="1">
    <citation type="submission" date="2020-10" db="EMBL/GenBank/DDBJ databases">
        <authorList>
            <person name="Gilroy R."/>
        </authorList>
    </citation>
    <scope>NUCLEOTIDE SEQUENCE</scope>
    <source>
        <strain evidence="2">14508</strain>
    </source>
</reference>
<feature type="signal peptide" evidence="1">
    <location>
        <begin position="1"/>
        <end position="19"/>
    </location>
</feature>
<dbReference type="InterPro" id="IPR050490">
    <property type="entry name" value="Bact_solute-bd_prot1"/>
</dbReference>
<protein>
    <submittedName>
        <fullName evidence="2">Extracellular solute-binding protein</fullName>
    </submittedName>
</protein>
<sequence length="573" mass="64147">MKKRYLLVLPILLTLTSMTGCKKTTTDLKGDPIEGWDPELEYKGDLDVFMYIYGQEGTWRDVGSGNYVASDIIDGSQALFFAAATEFKKIYPNININVISGNGQTYTPSYTDNLQNYIESHNQKPPHVIHHVSDVPSQLESGLIADFSKYTDNFPIYDYISEDLLRYFNYGGFQAAVPYGIFPMGIYVNTHLVENIYMEEMPAPTAEEWTLDALDTIISSAPTGQNGRAGVIQLYGELANFISPTIYRNYVDGKDVDLDTTEVVKLLELENKWARDNAWFVPTTTGSTKHQNNTEWDNHEIGKLFAGDYAKVQLDAPYNIGSNSQLAVTEGTEDHFDYYPYPAVDEEGELTLGAMFGALTIGNRCSLDATGKENCTEEDRAAEEAAAYFATFMVSDPRSIKAASEIKWTRGANTDSNTVTGAIKGFPVLQKTDDNGQPYALPSSLEGVTDEYETQMQYFYDAYPTYTDEKPGMAKVVEMYGNGEYTICGSAYYPMNIPTATGGTQSVFEEWNARYNYDAAAGSATWVNAVRAQLSTWSDNINSVTERGWSYLEEQMRSYYVLPEDWNVRDKIL</sequence>
<evidence type="ECO:0000313" key="2">
    <source>
        <dbReference type="EMBL" id="HIT17691.1"/>
    </source>
</evidence>
<dbReference type="EMBL" id="DVKI01000152">
    <property type="protein sequence ID" value="HIT17691.1"/>
    <property type="molecule type" value="Genomic_DNA"/>
</dbReference>
<dbReference type="InterPro" id="IPR006059">
    <property type="entry name" value="SBP"/>
</dbReference>
<evidence type="ECO:0000313" key="3">
    <source>
        <dbReference type="Proteomes" id="UP000886893"/>
    </source>
</evidence>
<dbReference type="PANTHER" id="PTHR43649:SF12">
    <property type="entry name" value="DIACETYLCHITOBIOSE BINDING PROTEIN DASA"/>
    <property type="match status" value="1"/>
</dbReference>
<feature type="chain" id="PRO_5038650336" evidence="1">
    <location>
        <begin position="20"/>
        <end position="573"/>
    </location>
</feature>
<gene>
    <name evidence="2" type="ORF">IAD04_04900</name>
</gene>
<dbReference type="Proteomes" id="UP000886893">
    <property type="component" value="Unassembled WGS sequence"/>
</dbReference>
<dbReference type="Gene3D" id="3.40.190.10">
    <property type="entry name" value="Periplasmic binding protein-like II"/>
    <property type="match status" value="1"/>
</dbReference>
<organism evidence="2 3">
    <name type="scientific">Candidatus Caccosoma faecigallinarum</name>
    <dbReference type="NCBI Taxonomy" id="2840720"/>
    <lineage>
        <taxon>Bacteria</taxon>
        <taxon>Bacillati</taxon>
        <taxon>Bacillota</taxon>
        <taxon>Bacillota incertae sedis</taxon>
        <taxon>Candidatus Caccosoma</taxon>
    </lineage>
</organism>
<dbReference type="AlphaFoldDB" id="A0A9D1G9S3"/>
<reference evidence="2" key="2">
    <citation type="journal article" date="2021" name="PeerJ">
        <title>Extensive microbial diversity within the chicken gut microbiome revealed by metagenomics and culture.</title>
        <authorList>
            <person name="Gilroy R."/>
            <person name="Ravi A."/>
            <person name="Getino M."/>
            <person name="Pursley I."/>
            <person name="Horton D.L."/>
            <person name="Alikhan N.F."/>
            <person name="Baker D."/>
            <person name="Gharbi K."/>
            <person name="Hall N."/>
            <person name="Watson M."/>
            <person name="Adriaenssens E.M."/>
            <person name="Foster-Nyarko E."/>
            <person name="Jarju S."/>
            <person name="Secka A."/>
            <person name="Antonio M."/>
            <person name="Oren A."/>
            <person name="Chaudhuri R.R."/>
            <person name="La Ragione R."/>
            <person name="Hildebrand F."/>
            <person name="Pallen M.J."/>
        </authorList>
    </citation>
    <scope>NUCLEOTIDE SEQUENCE</scope>
    <source>
        <strain evidence="2">14508</strain>
    </source>
</reference>
<comment type="caution">
    <text evidence="2">The sequence shown here is derived from an EMBL/GenBank/DDBJ whole genome shotgun (WGS) entry which is preliminary data.</text>
</comment>
<evidence type="ECO:0000256" key="1">
    <source>
        <dbReference type="SAM" id="SignalP"/>
    </source>
</evidence>
<proteinExistence type="predicted"/>
<keyword evidence="1" id="KW-0732">Signal</keyword>
<dbReference type="PANTHER" id="PTHR43649">
    <property type="entry name" value="ARABINOSE-BINDING PROTEIN-RELATED"/>
    <property type="match status" value="1"/>
</dbReference>
<dbReference type="PROSITE" id="PS51257">
    <property type="entry name" value="PROKAR_LIPOPROTEIN"/>
    <property type="match status" value="1"/>
</dbReference>
<dbReference type="SUPFAM" id="SSF53850">
    <property type="entry name" value="Periplasmic binding protein-like II"/>
    <property type="match status" value="1"/>
</dbReference>
<accession>A0A9D1G9S3</accession>